<keyword evidence="5" id="KW-0687">Ribonucleoprotein</keyword>
<sequence length="189" mass="21758">MNINVKLAEHQKIETSRLWLRPFVMSDAADMFEYSSDSSNLRFVFNPHPNLTHTRFVIANHFMKEPLGKWAIELKAEQKMIGLIQFSKLIEQKGTAELSYVLHKKYWNQGLMTEALASLTEVGLRKIGLKQLVLHCDRENFSSIQVAQKVGYKRIGRFKGSTQYNKGRISVFEEYVIKKGNQVLGVSHV</sequence>
<protein>
    <submittedName>
        <fullName evidence="5">SSU ribosomal protein S5P alanine acetyltransferase</fullName>
    </submittedName>
</protein>
<keyword evidence="2" id="KW-0012">Acyltransferase</keyword>
<dbReference type="OrthoDB" id="9798081at2"/>
<dbReference type="InterPro" id="IPR000182">
    <property type="entry name" value="GNAT_dom"/>
</dbReference>
<evidence type="ECO:0000256" key="2">
    <source>
        <dbReference type="ARBA" id="ARBA00023315"/>
    </source>
</evidence>
<evidence type="ECO:0000256" key="3">
    <source>
        <dbReference type="ARBA" id="ARBA00038502"/>
    </source>
</evidence>
<keyword evidence="5" id="KW-0689">Ribosomal protein</keyword>
<accession>A0A1I4FBA6</accession>
<comment type="similarity">
    <text evidence="3">Belongs to the acetyltransferase family. RimJ subfamily.</text>
</comment>
<dbReference type="RefSeq" id="WP_042219718.1">
    <property type="nucleotide sequence ID" value="NZ_CP065637.1"/>
</dbReference>
<dbReference type="PROSITE" id="PS51186">
    <property type="entry name" value="GNAT"/>
    <property type="match status" value="1"/>
</dbReference>
<dbReference type="EMBL" id="FOTJ01000001">
    <property type="protein sequence ID" value="SFL14147.1"/>
    <property type="molecule type" value="Genomic_DNA"/>
</dbReference>
<dbReference type="GO" id="GO:0005737">
    <property type="term" value="C:cytoplasm"/>
    <property type="evidence" value="ECO:0007669"/>
    <property type="project" value="TreeGrafter"/>
</dbReference>
<evidence type="ECO:0000256" key="1">
    <source>
        <dbReference type="ARBA" id="ARBA00022679"/>
    </source>
</evidence>
<evidence type="ECO:0000313" key="6">
    <source>
        <dbReference type="Proteomes" id="UP000181969"/>
    </source>
</evidence>
<reference evidence="5 6" key="1">
    <citation type="submission" date="2016-10" db="EMBL/GenBank/DDBJ databases">
        <authorList>
            <person name="de Groot N.N."/>
        </authorList>
    </citation>
    <scope>NUCLEOTIDE SEQUENCE [LARGE SCALE GENOMIC DNA]</scope>
    <source>
        <strain evidence="5 6">M79</strain>
    </source>
</reference>
<dbReference type="GO" id="GO:0005840">
    <property type="term" value="C:ribosome"/>
    <property type="evidence" value="ECO:0007669"/>
    <property type="project" value="UniProtKB-KW"/>
</dbReference>
<feature type="domain" description="N-acetyltransferase" evidence="4">
    <location>
        <begin position="18"/>
        <end position="178"/>
    </location>
</feature>
<organism evidence="5 6">
    <name type="scientific">Lactococcus garvieae</name>
    <dbReference type="NCBI Taxonomy" id="1363"/>
    <lineage>
        <taxon>Bacteria</taxon>
        <taxon>Bacillati</taxon>
        <taxon>Bacillota</taxon>
        <taxon>Bacilli</taxon>
        <taxon>Lactobacillales</taxon>
        <taxon>Streptococcaceae</taxon>
        <taxon>Lactococcus</taxon>
    </lineage>
</organism>
<dbReference type="InterPro" id="IPR016181">
    <property type="entry name" value="Acyl_CoA_acyltransferase"/>
</dbReference>
<name>A0A1I4FBA6_9LACT</name>
<evidence type="ECO:0000313" key="5">
    <source>
        <dbReference type="EMBL" id="SFL14147.1"/>
    </source>
</evidence>
<dbReference type="Pfam" id="PF13302">
    <property type="entry name" value="Acetyltransf_3"/>
    <property type="match status" value="1"/>
</dbReference>
<dbReference type="AlphaFoldDB" id="A0A1I4FBA6"/>
<evidence type="ECO:0000259" key="4">
    <source>
        <dbReference type="PROSITE" id="PS51186"/>
    </source>
</evidence>
<keyword evidence="1 5" id="KW-0808">Transferase</keyword>
<dbReference type="InterPro" id="IPR051531">
    <property type="entry name" value="N-acetyltransferase"/>
</dbReference>
<dbReference type="Gene3D" id="3.40.630.30">
    <property type="match status" value="1"/>
</dbReference>
<dbReference type="SUPFAM" id="SSF55729">
    <property type="entry name" value="Acyl-CoA N-acyltransferases (Nat)"/>
    <property type="match status" value="1"/>
</dbReference>
<gene>
    <name evidence="5" type="ORF">SAMN05216438_101493</name>
</gene>
<proteinExistence type="inferred from homology"/>
<dbReference type="Proteomes" id="UP000181969">
    <property type="component" value="Unassembled WGS sequence"/>
</dbReference>
<dbReference type="PANTHER" id="PTHR43792">
    <property type="entry name" value="GNAT FAMILY, PUTATIVE (AFU_ORTHOLOGUE AFUA_3G00765)-RELATED-RELATED"/>
    <property type="match status" value="1"/>
</dbReference>
<dbReference type="PANTHER" id="PTHR43792:SF8">
    <property type="entry name" value="[RIBOSOMAL PROTEIN US5]-ALANINE N-ACETYLTRANSFERASE"/>
    <property type="match status" value="1"/>
</dbReference>
<dbReference type="GeneID" id="61073943"/>
<dbReference type="GO" id="GO:0008999">
    <property type="term" value="F:protein-N-terminal-alanine acetyltransferase activity"/>
    <property type="evidence" value="ECO:0007669"/>
    <property type="project" value="TreeGrafter"/>
</dbReference>